<keyword evidence="4" id="KW-0479">Metal-binding</keyword>
<evidence type="ECO:0000313" key="10">
    <source>
        <dbReference type="Proteomes" id="UP000185622"/>
    </source>
</evidence>
<comment type="similarity">
    <text evidence="2 8">Belongs to the beta-class carbonic anhydrase family.</text>
</comment>
<dbReference type="Gene3D" id="3.40.1050.10">
    <property type="entry name" value="Carbonic anhydrase"/>
    <property type="match status" value="1"/>
</dbReference>
<dbReference type="InterPro" id="IPR015892">
    <property type="entry name" value="Carbonic_anhydrase_CS"/>
</dbReference>
<dbReference type="InterPro" id="IPR036874">
    <property type="entry name" value="Carbonic_anhydrase_sf"/>
</dbReference>
<dbReference type="PANTHER" id="PTHR11002:SF76">
    <property type="entry name" value="CARBONIC ANHYDRASE"/>
    <property type="match status" value="1"/>
</dbReference>
<keyword evidence="9" id="KW-0614">Plasmid</keyword>
<dbReference type="Proteomes" id="UP000185622">
    <property type="component" value="Plasmid unnamed1"/>
</dbReference>
<evidence type="ECO:0000256" key="4">
    <source>
        <dbReference type="ARBA" id="ARBA00022723"/>
    </source>
</evidence>
<dbReference type="RefSeq" id="WP_075777296.1">
    <property type="nucleotide sequence ID" value="NZ_CP019438.1"/>
</dbReference>
<keyword evidence="5 8" id="KW-0862">Zinc</keyword>
<evidence type="ECO:0000256" key="3">
    <source>
        <dbReference type="ARBA" id="ARBA00012925"/>
    </source>
</evidence>
<dbReference type="InterPro" id="IPR001765">
    <property type="entry name" value="Carbonic_anhydrase"/>
</dbReference>
<evidence type="ECO:0000256" key="8">
    <source>
        <dbReference type="RuleBase" id="RU003956"/>
    </source>
</evidence>
<dbReference type="SMART" id="SM00947">
    <property type="entry name" value="Pro_CA"/>
    <property type="match status" value="1"/>
</dbReference>
<evidence type="ECO:0000256" key="6">
    <source>
        <dbReference type="ARBA" id="ARBA00023239"/>
    </source>
</evidence>
<reference evidence="9 10" key="1">
    <citation type="submission" date="2017-01" db="EMBL/GenBank/DDBJ databases">
        <title>The complete genome sequence of a sulfur-oxidizing marine bacterium Thioclava sp. 25B10_4T.</title>
        <authorList>
            <person name="Liu Y."/>
            <person name="Lai Q."/>
            <person name="Shao Z."/>
        </authorList>
    </citation>
    <scope>NUCLEOTIDE SEQUENCE [LARGE SCALE GENOMIC DNA]</scope>
    <source>
        <strain evidence="9 10">25B10_4</strain>
        <plasmid evidence="9 10">unnamed1</plasmid>
    </source>
</reference>
<keyword evidence="6 8" id="KW-0456">Lyase</keyword>
<proteinExistence type="inferred from homology"/>
<gene>
    <name evidence="9" type="ORF">BMG03_19035</name>
</gene>
<organism evidence="9 10">
    <name type="scientific">Thioclava nitratireducens</name>
    <dbReference type="NCBI Taxonomy" id="1915078"/>
    <lineage>
        <taxon>Bacteria</taxon>
        <taxon>Pseudomonadati</taxon>
        <taxon>Pseudomonadota</taxon>
        <taxon>Alphaproteobacteria</taxon>
        <taxon>Rhodobacterales</taxon>
        <taxon>Paracoccaceae</taxon>
        <taxon>Thioclava</taxon>
    </lineage>
</organism>
<evidence type="ECO:0000256" key="7">
    <source>
        <dbReference type="ARBA" id="ARBA00048348"/>
    </source>
</evidence>
<protein>
    <recommendedName>
        <fullName evidence="3 8">Carbonic anhydrase</fullName>
        <ecNumber evidence="3 8">4.2.1.1</ecNumber>
    </recommendedName>
    <alternativeName>
        <fullName evidence="8">Carbonate dehydratase</fullName>
    </alternativeName>
</protein>
<dbReference type="PANTHER" id="PTHR11002">
    <property type="entry name" value="CARBONIC ANHYDRASE"/>
    <property type="match status" value="1"/>
</dbReference>
<dbReference type="CDD" id="cd00883">
    <property type="entry name" value="beta_CA_cladeA"/>
    <property type="match status" value="1"/>
</dbReference>
<comment type="cofactor">
    <cofactor evidence="1">
        <name>Zn(2+)</name>
        <dbReference type="ChEBI" id="CHEBI:29105"/>
    </cofactor>
</comment>
<comment type="function">
    <text evidence="8">Reversible hydration of carbon dioxide.</text>
</comment>
<evidence type="ECO:0000256" key="2">
    <source>
        <dbReference type="ARBA" id="ARBA00006217"/>
    </source>
</evidence>
<evidence type="ECO:0000256" key="5">
    <source>
        <dbReference type="ARBA" id="ARBA00022833"/>
    </source>
</evidence>
<sequence>MLSDLFKRNRTWSERRKAEEPSYFSRLATRQNPEFFWVGCADSRVPANVVAGLDPGEVFVHRNVANVVHSSDMNLLSALEFAVESLGIREIIVCGHYGCGGVKAATEDMLGGLTDHWLEPIRRLARAYAIDLGQLAEIEARRDRLAELNVIEGVRRIAETPILQRAWAAGEPVKVHGLIYGLKDGVLADLDCTITRASVFGEDVPHLSAAAD</sequence>
<comment type="catalytic activity">
    <reaction evidence="7 8">
        <text>hydrogencarbonate + H(+) = CO2 + H2O</text>
        <dbReference type="Rhea" id="RHEA:10748"/>
        <dbReference type="ChEBI" id="CHEBI:15377"/>
        <dbReference type="ChEBI" id="CHEBI:15378"/>
        <dbReference type="ChEBI" id="CHEBI:16526"/>
        <dbReference type="ChEBI" id="CHEBI:17544"/>
        <dbReference type="EC" id="4.2.1.1"/>
    </reaction>
</comment>
<dbReference type="Pfam" id="PF00484">
    <property type="entry name" value="Pro_CA"/>
    <property type="match status" value="1"/>
</dbReference>
<geneLocation type="plasmid" evidence="9 10">
    <name>unnamed1</name>
</geneLocation>
<accession>A0ABN4XKK9</accession>
<evidence type="ECO:0000313" key="9">
    <source>
        <dbReference type="EMBL" id="AQS50023.1"/>
    </source>
</evidence>
<name>A0ABN4XKK9_9RHOB</name>
<keyword evidence="10" id="KW-1185">Reference proteome</keyword>
<dbReference type="EC" id="4.2.1.1" evidence="3 8"/>
<dbReference type="SUPFAM" id="SSF53056">
    <property type="entry name" value="beta-carbonic anhydrase, cab"/>
    <property type="match status" value="1"/>
</dbReference>
<dbReference type="EMBL" id="CP019438">
    <property type="protein sequence ID" value="AQS50023.1"/>
    <property type="molecule type" value="Genomic_DNA"/>
</dbReference>
<dbReference type="PROSITE" id="PS00705">
    <property type="entry name" value="PROK_CO2_ANHYDRASE_2"/>
    <property type="match status" value="1"/>
</dbReference>
<dbReference type="PROSITE" id="PS00704">
    <property type="entry name" value="PROK_CO2_ANHYDRASE_1"/>
    <property type="match status" value="1"/>
</dbReference>
<evidence type="ECO:0000256" key="1">
    <source>
        <dbReference type="ARBA" id="ARBA00001947"/>
    </source>
</evidence>